<dbReference type="Proteomes" id="UP000477722">
    <property type="component" value="Unassembled WGS sequence"/>
</dbReference>
<organism evidence="2 3">
    <name type="scientific">Streptomyces boncukensis</name>
    <dbReference type="NCBI Taxonomy" id="2711219"/>
    <lineage>
        <taxon>Bacteria</taxon>
        <taxon>Bacillati</taxon>
        <taxon>Actinomycetota</taxon>
        <taxon>Actinomycetes</taxon>
        <taxon>Kitasatosporales</taxon>
        <taxon>Streptomycetaceae</taxon>
        <taxon>Streptomyces</taxon>
    </lineage>
</organism>
<evidence type="ECO:0000313" key="3">
    <source>
        <dbReference type="Proteomes" id="UP000477722"/>
    </source>
</evidence>
<feature type="region of interest" description="Disordered" evidence="1">
    <location>
        <begin position="353"/>
        <end position="429"/>
    </location>
</feature>
<feature type="compositionally biased region" description="Low complexity" evidence="1">
    <location>
        <begin position="369"/>
        <end position="385"/>
    </location>
</feature>
<protein>
    <submittedName>
        <fullName evidence="2">Uncharacterized protein</fullName>
    </submittedName>
</protein>
<name>A0A6G4WRZ9_9ACTN</name>
<keyword evidence="3" id="KW-1185">Reference proteome</keyword>
<feature type="compositionally biased region" description="Basic and acidic residues" evidence="1">
    <location>
        <begin position="353"/>
        <end position="368"/>
    </location>
</feature>
<feature type="region of interest" description="Disordered" evidence="1">
    <location>
        <begin position="1"/>
        <end position="30"/>
    </location>
</feature>
<dbReference type="AlphaFoldDB" id="A0A6G4WRZ9"/>
<feature type="compositionally biased region" description="Basic and acidic residues" evidence="1">
    <location>
        <begin position="262"/>
        <end position="289"/>
    </location>
</feature>
<proteinExistence type="predicted"/>
<gene>
    <name evidence="2" type="ORF">G5C65_05805</name>
</gene>
<feature type="region of interest" description="Disordered" evidence="1">
    <location>
        <begin position="262"/>
        <end position="296"/>
    </location>
</feature>
<dbReference type="RefSeq" id="WP_165297536.1">
    <property type="nucleotide sequence ID" value="NZ_JAAKZZ010000035.1"/>
</dbReference>
<reference evidence="2 3" key="1">
    <citation type="submission" date="2020-02" db="EMBL/GenBank/DDBJ databases">
        <title>Whole-genome analyses of novel actinobacteria.</title>
        <authorList>
            <person name="Sahin N."/>
            <person name="Tatar D."/>
        </authorList>
    </citation>
    <scope>NUCLEOTIDE SEQUENCE [LARGE SCALE GENOMIC DNA]</scope>
    <source>
        <strain evidence="2 3">SB3404</strain>
    </source>
</reference>
<sequence>MAGTTAPQRARESRKPTGKPNPPIVLMTGPEKTGKSYEAALGSASDLIGMTYWIEIGGTEGTADYYGRIPGARYEIVPHDGSYQDILDAIRWVIQQPRNDDRPNMLVIDSMTCLWDMLSDEIALFARRRAVRKAQENRRRLPTADDPVVIDSDLWNRVKDRWGEVLWLLRRHAGPCLLIARQEIVTAFENDKPTRHTTRKVKAEKNLPAAVDAIVELHALGEAYLTGVRTLHMPIKPGETQRFMDFGVDALLRRLGLEEAAETRSASELRPDGDLGGEDRRTGQAEARTEAALTSEQAAEVVRRALMDPTDPQAALHALREEYGRRTLQAVPTRTRWGQMSADKLITKSLGHLQEKAAHTAGEPEERSSTMATGTAQASTSTAEPEPADDHAPPPPDPAVEQSAQERPEDSSEAEEPQDLPRPRATRAQRMTTQAMTVLLAEADIQARILGVPTEDHLAPAAGPHGNPAMAKLKALLAEHKDAVIARLDETGQTGIADAYRKARQPELKIVEMFRPLYDDLAMAG</sequence>
<evidence type="ECO:0000313" key="2">
    <source>
        <dbReference type="EMBL" id="NGO67878.1"/>
    </source>
</evidence>
<comment type="caution">
    <text evidence="2">The sequence shown here is derived from an EMBL/GenBank/DDBJ whole genome shotgun (WGS) entry which is preliminary data.</text>
</comment>
<evidence type="ECO:0000256" key="1">
    <source>
        <dbReference type="SAM" id="MobiDB-lite"/>
    </source>
</evidence>
<dbReference type="EMBL" id="JAAKZZ010000035">
    <property type="protein sequence ID" value="NGO67878.1"/>
    <property type="molecule type" value="Genomic_DNA"/>
</dbReference>
<accession>A0A6G4WRZ9</accession>